<dbReference type="Gene3D" id="3.40.710.10">
    <property type="entry name" value="DD-peptidase/beta-lactamase superfamily"/>
    <property type="match status" value="1"/>
</dbReference>
<feature type="chain" id="PRO_5045176684" evidence="1">
    <location>
        <begin position="26"/>
        <end position="383"/>
    </location>
</feature>
<keyword evidence="4" id="KW-1185">Reference proteome</keyword>
<dbReference type="InterPro" id="IPR050491">
    <property type="entry name" value="AmpC-like"/>
</dbReference>
<evidence type="ECO:0000313" key="3">
    <source>
        <dbReference type="EMBL" id="MEH2555673.1"/>
    </source>
</evidence>
<dbReference type="InterPro" id="IPR012338">
    <property type="entry name" value="Beta-lactam/transpept-like"/>
</dbReference>
<dbReference type="SUPFAM" id="SSF56601">
    <property type="entry name" value="beta-lactamase/transpeptidase-like"/>
    <property type="match status" value="1"/>
</dbReference>
<feature type="domain" description="Beta-lactamase-related" evidence="2">
    <location>
        <begin position="40"/>
        <end position="365"/>
    </location>
</feature>
<dbReference type="EMBL" id="JAZHRV010000001">
    <property type="protein sequence ID" value="MEH2555673.1"/>
    <property type="molecule type" value="Genomic_DNA"/>
</dbReference>
<sequence length="383" mass="41878">MRSWCSSFTAGLALLFVLLPSPARVAMTDLDSRVQDIMAENFAPVVTANDAGGLASAVYVAGHVQFFNYGLADQAGKRPITPDTLFNIASVRKVFEAALVALGTLRGEISLDDPVNKYVTELNGDYIRRVTIGELATHTSGLLLATDHPPWPNESYSLGQFLDILNAWTPQAGEQPGKQRIYTHAGYVLLQLALERRYGVPIGQLIESRILRPLGMSSTLLPERGPDNRAVMRPEFMQRVVQGYSDDGMPIGPPGDQHSYYDFPGSGQMFSSARDLAIFLTACLDGRAVDPQLREALQMTQREMFRFNEKFGQAMAWENVDVDGVGVVDKPGGLNNASAYVGLVPDHKVGVILLANRGDFGHEIARDRVLPALSRLEPNLPAH</sequence>
<dbReference type="PANTHER" id="PTHR46825">
    <property type="entry name" value="D-ALANYL-D-ALANINE-CARBOXYPEPTIDASE/ENDOPEPTIDASE AMPH"/>
    <property type="match status" value="1"/>
</dbReference>
<evidence type="ECO:0000259" key="2">
    <source>
        <dbReference type="Pfam" id="PF00144"/>
    </source>
</evidence>
<reference evidence="3 4" key="1">
    <citation type="submission" date="2024-02" db="EMBL/GenBank/DDBJ databases">
        <title>Adaptive strategies in a cosmopolitan and abundant soil bacterium.</title>
        <authorList>
            <person name="Carini P."/>
        </authorList>
    </citation>
    <scope>NUCLEOTIDE SEQUENCE [LARGE SCALE GENOMIC DNA]</scope>
    <source>
        <strain evidence="3 4">AZCC 1608</strain>
    </source>
</reference>
<feature type="signal peptide" evidence="1">
    <location>
        <begin position="1"/>
        <end position="25"/>
    </location>
</feature>
<name>A0ABU8BAV8_9BRAD</name>
<accession>A0ABU8BAV8</accession>
<dbReference type="EC" id="3.5.2.6" evidence="3"/>
<dbReference type="Proteomes" id="UP001364224">
    <property type="component" value="Unassembled WGS sequence"/>
</dbReference>
<organism evidence="3 4">
    <name type="scientific">Bradyrhizobium algeriense</name>
    <dbReference type="NCBI Taxonomy" id="634784"/>
    <lineage>
        <taxon>Bacteria</taxon>
        <taxon>Pseudomonadati</taxon>
        <taxon>Pseudomonadota</taxon>
        <taxon>Alphaproteobacteria</taxon>
        <taxon>Hyphomicrobiales</taxon>
        <taxon>Nitrobacteraceae</taxon>
        <taxon>Bradyrhizobium</taxon>
    </lineage>
</organism>
<keyword evidence="3" id="KW-0378">Hydrolase</keyword>
<dbReference type="GO" id="GO:0008800">
    <property type="term" value="F:beta-lactamase activity"/>
    <property type="evidence" value="ECO:0007669"/>
    <property type="project" value="UniProtKB-EC"/>
</dbReference>
<dbReference type="PANTHER" id="PTHR46825:SF8">
    <property type="entry name" value="BETA-LACTAMASE-RELATED"/>
    <property type="match status" value="1"/>
</dbReference>
<evidence type="ECO:0000256" key="1">
    <source>
        <dbReference type="SAM" id="SignalP"/>
    </source>
</evidence>
<evidence type="ECO:0000313" key="4">
    <source>
        <dbReference type="Proteomes" id="UP001364224"/>
    </source>
</evidence>
<gene>
    <name evidence="3" type="ORF">V1286_003202</name>
</gene>
<proteinExistence type="predicted"/>
<dbReference type="InterPro" id="IPR001466">
    <property type="entry name" value="Beta-lactam-related"/>
</dbReference>
<comment type="caution">
    <text evidence="3">The sequence shown here is derived from an EMBL/GenBank/DDBJ whole genome shotgun (WGS) entry which is preliminary data.</text>
</comment>
<dbReference type="Pfam" id="PF00144">
    <property type="entry name" value="Beta-lactamase"/>
    <property type="match status" value="1"/>
</dbReference>
<protein>
    <submittedName>
        <fullName evidence="3">Beta-lactamase class C</fullName>
        <ecNumber evidence="3">3.5.2.6</ecNumber>
    </submittedName>
</protein>
<keyword evidence="1" id="KW-0732">Signal</keyword>